<dbReference type="GO" id="GO:0042102">
    <property type="term" value="P:positive regulation of T cell proliferation"/>
    <property type="evidence" value="ECO:0007669"/>
    <property type="project" value="TreeGrafter"/>
</dbReference>
<evidence type="ECO:0000256" key="1">
    <source>
        <dbReference type="ARBA" id="ARBA00004251"/>
    </source>
</evidence>
<dbReference type="Gene3D" id="2.60.40.10">
    <property type="entry name" value="Immunoglobulins"/>
    <property type="match status" value="2"/>
</dbReference>
<evidence type="ECO:0000256" key="11">
    <source>
        <dbReference type="SAM" id="MobiDB-lite"/>
    </source>
</evidence>
<keyword evidence="5" id="KW-1133">Transmembrane helix</keyword>
<dbReference type="InterPro" id="IPR013783">
    <property type="entry name" value="Ig-like_fold"/>
</dbReference>
<dbReference type="GO" id="GO:0031295">
    <property type="term" value="P:T cell costimulation"/>
    <property type="evidence" value="ECO:0007669"/>
    <property type="project" value="TreeGrafter"/>
</dbReference>
<evidence type="ECO:0000256" key="7">
    <source>
        <dbReference type="ARBA" id="ARBA00023157"/>
    </source>
</evidence>
<dbReference type="AlphaFoldDB" id="A0AAD5ASL8"/>
<evidence type="ECO:0000256" key="6">
    <source>
        <dbReference type="ARBA" id="ARBA00023136"/>
    </source>
</evidence>
<dbReference type="GO" id="GO:0071222">
    <property type="term" value="P:cellular response to lipopolysaccharide"/>
    <property type="evidence" value="ECO:0007669"/>
    <property type="project" value="TreeGrafter"/>
</dbReference>
<keyword evidence="3" id="KW-0812">Transmembrane</keyword>
<evidence type="ECO:0000313" key="14">
    <source>
        <dbReference type="Proteomes" id="UP001205998"/>
    </source>
</evidence>
<keyword evidence="2" id="KW-1003">Cell membrane</keyword>
<name>A0AAD5ASL8_SILAS</name>
<keyword evidence="7" id="KW-1015">Disulfide bond</keyword>
<feature type="domain" description="Ig-like" evidence="12">
    <location>
        <begin position="38"/>
        <end position="151"/>
    </location>
</feature>
<dbReference type="PANTHER" id="PTHR25466">
    <property type="entry name" value="T-LYMPHOCYTE ACTIVATION ANTIGEN"/>
    <property type="match status" value="1"/>
</dbReference>
<keyword evidence="14" id="KW-1185">Reference proteome</keyword>
<feature type="compositionally biased region" description="Polar residues" evidence="11">
    <location>
        <begin position="1"/>
        <end position="17"/>
    </location>
</feature>
<accession>A0AAD5ASL8</accession>
<keyword evidence="6" id="KW-0472">Membrane</keyword>
<evidence type="ECO:0000256" key="2">
    <source>
        <dbReference type="ARBA" id="ARBA00022475"/>
    </source>
</evidence>
<evidence type="ECO:0000256" key="8">
    <source>
        <dbReference type="ARBA" id="ARBA00023170"/>
    </source>
</evidence>
<sequence>MAKSSSPRNGVGKQNQRGMLAVEQPRGNTGMTFKNRQPVTRKDPISADPHITVEAHVGSTALLPCTLSKDFTQTPHIQWRADDKIVFERNIDSIDDGKGYEGRVDVPEDELRKGNCSLVLKNVRITDHTFYKSFVLEHVKATNTNKTQEINTVQLNVFQRVLAHVGSTAVLPCDWRHLSIQTPHVEWRIGDEIVFERLGKESFQGEGYEGRVDVPEEELLKENCSLVLKNVSVTDEARYSSYILMTDTKKPVLVQNIKLSVSGKWMSIR</sequence>
<dbReference type="PANTHER" id="PTHR25466:SF11">
    <property type="entry name" value="GALECTIN 17-RELATED"/>
    <property type="match status" value="1"/>
</dbReference>
<evidence type="ECO:0000256" key="10">
    <source>
        <dbReference type="ARBA" id="ARBA00023319"/>
    </source>
</evidence>
<keyword evidence="8" id="KW-0675">Receptor</keyword>
<dbReference type="InterPro" id="IPR007110">
    <property type="entry name" value="Ig-like_dom"/>
</dbReference>
<dbReference type="SUPFAM" id="SSF48726">
    <property type="entry name" value="Immunoglobulin"/>
    <property type="match status" value="2"/>
</dbReference>
<keyword evidence="9" id="KW-0325">Glycoprotein</keyword>
<gene>
    <name evidence="13" type="ORF">C0J50_18989</name>
</gene>
<dbReference type="Proteomes" id="UP001205998">
    <property type="component" value="Unassembled WGS sequence"/>
</dbReference>
<dbReference type="InterPro" id="IPR051713">
    <property type="entry name" value="T-cell_Activation_Regulation"/>
</dbReference>
<comment type="caution">
    <text evidence="13">The sequence shown here is derived from an EMBL/GenBank/DDBJ whole genome shotgun (WGS) entry which is preliminary data.</text>
</comment>
<evidence type="ECO:0000256" key="3">
    <source>
        <dbReference type="ARBA" id="ARBA00022692"/>
    </source>
</evidence>
<organism evidence="13 14">
    <name type="scientific">Silurus asotus</name>
    <name type="common">Amur catfish</name>
    <name type="synonym">Parasilurus asotus</name>
    <dbReference type="NCBI Taxonomy" id="30991"/>
    <lineage>
        <taxon>Eukaryota</taxon>
        <taxon>Metazoa</taxon>
        <taxon>Chordata</taxon>
        <taxon>Craniata</taxon>
        <taxon>Vertebrata</taxon>
        <taxon>Euteleostomi</taxon>
        <taxon>Actinopterygii</taxon>
        <taxon>Neopterygii</taxon>
        <taxon>Teleostei</taxon>
        <taxon>Ostariophysi</taxon>
        <taxon>Siluriformes</taxon>
        <taxon>Siluridae</taxon>
        <taxon>Silurus</taxon>
    </lineage>
</organism>
<dbReference type="PROSITE" id="PS50835">
    <property type="entry name" value="IG_LIKE"/>
    <property type="match status" value="1"/>
</dbReference>
<dbReference type="GO" id="GO:0009897">
    <property type="term" value="C:external side of plasma membrane"/>
    <property type="evidence" value="ECO:0007669"/>
    <property type="project" value="TreeGrafter"/>
</dbReference>
<keyword evidence="4" id="KW-0732">Signal</keyword>
<evidence type="ECO:0000256" key="9">
    <source>
        <dbReference type="ARBA" id="ARBA00023180"/>
    </source>
</evidence>
<reference evidence="13" key="1">
    <citation type="submission" date="2018-07" db="EMBL/GenBank/DDBJ databases">
        <title>Comparative genomics of catfishes provides insights into carnivory and benthic adaptation.</title>
        <authorList>
            <person name="Zhang Y."/>
            <person name="Wang D."/>
            <person name="Peng Z."/>
            <person name="Zheng S."/>
            <person name="Shao F."/>
            <person name="Tao W."/>
        </authorList>
    </citation>
    <scope>NUCLEOTIDE SEQUENCE</scope>
    <source>
        <strain evidence="13">Chongqing</strain>
    </source>
</reference>
<feature type="region of interest" description="Disordered" evidence="11">
    <location>
        <begin position="1"/>
        <end position="44"/>
    </location>
</feature>
<dbReference type="GO" id="GO:0006955">
    <property type="term" value="P:immune response"/>
    <property type="evidence" value="ECO:0007669"/>
    <property type="project" value="TreeGrafter"/>
</dbReference>
<evidence type="ECO:0000313" key="13">
    <source>
        <dbReference type="EMBL" id="KAI5621054.1"/>
    </source>
</evidence>
<evidence type="ECO:0000259" key="12">
    <source>
        <dbReference type="PROSITE" id="PS50835"/>
    </source>
</evidence>
<evidence type="ECO:0000256" key="5">
    <source>
        <dbReference type="ARBA" id="ARBA00022989"/>
    </source>
</evidence>
<dbReference type="GO" id="GO:0007166">
    <property type="term" value="P:cell surface receptor signaling pathway"/>
    <property type="evidence" value="ECO:0007669"/>
    <property type="project" value="TreeGrafter"/>
</dbReference>
<dbReference type="InterPro" id="IPR036179">
    <property type="entry name" value="Ig-like_dom_sf"/>
</dbReference>
<dbReference type="EMBL" id="MU551633">
    <property type="protein sequence ID" value="KAI5621054.1"/>
    <property type="molecule type" value="Genomic_DNA"/>
</dbReference>
<evidence type="ECO:0000256" key="4">
    <source>
        <dbReference type="ARBA" id="ARBA00022729"/>
    </source>
</evidence>
<keyword evidence="10" id="KW-0393">Immunoglobulin domain</keyword>
<dbReference type="GO" id="GO:0042130">
    <property type="term" value="P:negative regulation of T cell proliferation"/>
    <property type="evidence" value="ECO:0007669"/>
    <property type="project" value="TreeGrafter"/>
</dbReference>
<protein>
    <recommendedName>
        <fullName evidence="12">Ig-like domain-containing protein</fullName>
    </recommendedName>
</protein>
<feature type="compositionally biased region" description="Polar residues" evidence="11">
    <location>
        <begin position="26"/>
        <end position="38"/>
    </location>
</feature>
<proteinExistence type="predicted"/>
<comment type="subcellular location">
    <subcellularLocation>
        <location evidence="1">Cell membrane</location>
        <topology evidence="1">Single-pass type I membrane protein</topology>
    </subcellularLocation>
</comment>